<dbReference type="RefSeq" id="WP_209987841.1">
    <property type="nucleotide sequence ID" value="NZ_JBHSVQ010000001.1"/>
</dbReference>
<sequence>MRIILSEVKESLFRKKAVTALLLIQLLIFYCVVSLLFVQSSTLHEQSSEVSSLSEMNDYQLSDTLLEDEAMKDYTNRPEFLVNAITLYRNLNEHFEDQYIYLFNQSIAILPEEVEWEPKFMYAYEEGRSSKPFSMFGNGPFYASKAVQMNSHAFKKYNIEVDIGQPFEQEDFNNTDNHTIPVLLGADYKSKYKIGGLLKANYLMKDFELVVKGFLPSNTMVFNSQFPEMFLDRYIVMPAQTFPAPTTPDDFSFQKKHYMQIVNGHIFTMDDEYTIVNKLEEVKQLSDFHETEVLGTHKLPLKFLLATYQISTKWLSIVASVLYVICAVSITLLILEKMRQQLKNMMIHLICGATINQLIFFYLTELIIVVVLPGFIVMLAYKLLIDNSMLLLILVITGSMLTLTLISALPIIWWFKHIDFNKYIKRME</sequence>
<keyword evidence="1" id="KW-1133">Transmembrane helix</keyword>
<name>A0ABW5FEJ0_9BACL</name>
<evidence type="ECO:0000313" key="3">
    <source>
        <dbReference type="Proteomes" id="UP001597448"/>
    </source>
</evidence>
<feature type="transmembrane region" description="Helical" evidence="1">
    <location>
        <begin position="314"/>
        <end position="335"/>
    </location>
</feature>
<proteinExistence type="predicted"/>
<protein>
    <submittedName>
        <fullName evidence="2">ABC transporter permease</fullName>
    </submittedName>
</protein>
<evidence type="ECO:0000256" key="1">
    <source>
        <dbReference type="SAM" id="Phobius"/>
    </source>
</evidence>
<dbReference type="Proteomes" id="UP001597448">
    <property type="component" value="Unassembled WGS sequence"/>
</dbReference>
<reference evidence="3" key="1">
    <citation type="journal article" date="2019" name="Int. J. Syst. Evol. Microbiol.">
        <title>The Global Catalogue of Microorganisms (GCM) 10K type strain sequencing project: providing services to taxonomists for standard genome sequencing and annotation.</title>
        <authorList>
            <consortium name="The Broad Institute Genomics Platform"/>
            <consortium name="The Broad Institute Genome Sequencing Center for Infectious Disease"/>
            <person name="Wu L."/>
            <person name="Ma J."/>
        </authorList>
    </citation>
    <scope>NUCLEOTIDE SEQUENCE [LARGE SCALE GENOMIC DNA]</scope>
    <source>
        <strain evidence="3">CCM 8725</strain>
    </source>
</reference>
<evidence type="ECO:0000313" key="2">
    <source>
        <dbReference type="EMBL" id="MFD2412202.1"/>
    </source>
</evidence>
<accession>A0ABW5FEJ0</accession>
<feature type="transmembrane region" description="Helical" evidence="1">
    <location>
        <begin position="347"/>
        <end position="377"/>
    </location>
</feature>
<keyword evidence="1" id="KW-0812">Transmembrane</keyword>
<gene>
    <name evidence="2" type="ORF">ACFSX3_20115</name>
</gene>
<keyword evidence="1" id="KW-0472">Membrane</keyword>
<organism evidence="2 3">
    <name type="scientific">Paenibacillus rhizoplanae</name>
    <dbReference type="NCBI Taxonomy" id="1917181"/>
    <lineage>
        <taxon>Bacteria</taxon>
        <taxon>Bacillati</taxon>
        <taxon>Bacillota</taxon>
        <taxon>Bacilli</taxon>
        <taxon>Bacillales</taxon>
        <taxon>Paenibacillaceae</taxon>
        <taxon>Paenibacillus</taxon>
    </lineage>
</organism>
<comment type="caution">
    <text evidence="2">The sequence shown here is derived from an EMBL/GenBank/DDBJ whole genome shotgun (WGS) entry which is preliminary data.</text>
</comment>
<dbReference type="EMBL" id="JBHUKY010000033">
    <property type="protein sequence ID" value="MFD2412202.1"/>
    <property type="molecule type" value="Genomic_DNA"/>
</dbReference>
<feature type="transmembrane region" description="Helical" evidence="1">
    <location>
        <begin position="20"/>
        <end position="38"/>
    </location>
</feature>
<keyword evidence="3" id="KW-1185">Reference proteome</keyword>
<feature type="transmembrane region" description="Helical" evidence="1">
    <location>
        <begin position="389"/>
        <end position="415"/>
    </location>
</feature>